<evidence type="ECO:0000313" key="2">
    <source>
        <dbReference type="EMBL" id="KAJ7415935.1"/>
    </source>
</evidence>
<proteinExistence type="predicted"/>
<organism evidence="2 3">
    <name type="scientific">Willisornis vidua</name>
    <name type="common">Xingu scale-backed antbird</name>
    <dbReference type="NCBI Taxonomy" id="1566151"/>
    <lineage>
        <taxon>Eukaryota</taxon>
        <taxon>Metazoa</taxon>
        <taxon>Chordata</taxon>
        <taxon>Craniata</taxon>
        <taxon>Vertebrata</taxon>
        <taxon>Euteleostomi</taxon>
        <taxon>Archelosauria</taxon>
        <taxon>Archosauria</taxon>
        <taxon>Dinosauria</taxon>
        <taxon>Saurischia</taxon>
        <taxon>Theropoda</taxon>
        <taxon>Coelurosauria</taxon>
        <taxon>Aves</taxon>
        <taxon>Neognathae</taxon>
        <taxon>Neoaves</taxon>
        <taxon>Telluraves</taxon>
        <taxon>Australaves</taxon>
        <taxon>Passeriformes</taxon>
        <taxon>Thamnophilidae</taxon>
        <taxon>Willisornis</taxon>
    </lineage>
</organism>
<evidence type="ECO:0000256" key="1">
    <source>
        <dbReference type="SAM" id="MobiDB-lite"/>
    </source>
</evidence>
<reference evidence="2" key="1">
    <citation type="submission" date="2019-10" db="EMBL/GenBank/DDBJ databases">
        <authorList>
            <person name="Soares A.E.R."/>
            <person name="Aleixo A."/>
            <person name="Schneider P."/>
            <person name="Miyaki C.Y."/>
            <person name="Schneider M.P."/>
            <person name="Mello C."/>
            <person name="Vasconcelos A.T.R."/>
        </authorList>
    </citation>
    <scope>NUCLEOTIDE SEQUENCE</scope>
    <source>
        <tissue evidence="2">Muscle</tissue>
    </source>
</reference>
<dbReference type="Proteomes" id="UP001145742">
    <property type="component" value="Unassembled WGS sequence"/>
</dbReference>
<comment type="caution">
    <text evidence="2">The sequence shown here is derived from an EMBL/GenBank/DDBJ whole genome shotgun (WGS) entry which is preliminary data.</text>
</comment>
<dbReference type="EMBL" id="WHWB01033885">
    <property type="protein sequence ID" value="KAJ7415935.1"/>
    <property type="molecule type" value="Genomic_DNA"/>
</dbReference>
<evidence type="ECO:0000313" key="3">
    <source>
        <dbReference type="Proteomes" id="UP001145742"/>
    </source>
</evidence>
<gene>
    <name evidence="2" type="ORF">WISP_75163</name>
</gene>
<accession>A0ABQ9D6R6</accession>
<keyword evidence="3" id="KW-1185">Reference proteome</keyword>
<sequence length="147" mass="15862">MATLQGRDAIQGDLDGLERWDIAKLTKFNKTKSKVMPLGWGNPKYNYRLGREQINSSPGEKDLGASMYKKLNISQHVSAAQKANHIVGCITSSRASRSRQVILPLCSGETPPGVLHPALEAPTQERPAAATPEEGCEGDQRAGAPLL</sequence>
<dbReference type="PANTHER" id="PTHR33332">
    <property type="entry name" value="REVERSE TRANSCRIPTASE DOMAIN-CONTAINING PROTEIN"/>
    <property type="match status" value="1"/>
</dbReference>
<name>A0ABQ9D6R6_9PASS</name>
<protein>
    <submittedName>
        <fullName evidence="2">Rna-directed dna polymerase from mobile element jockey-like</fullName>
    </submittedName>
</protein>
<feature type="region of interest" description="Disordered" evidence="1">
    <location>
        <begin position="109"/>
        <end position="147"/>
    </location>
</feature>